<dbReference type="InterPro" id="IPR051317">
    <property type="entry name" value="Gfo/Idh/MocA_oxidoreduct"/>
</dbReference>
<dbReference type="InterPro" id="IPR000683">
    <property type="entry name" value="Gfo/Idh/MocA-like_OxRdtase_N"/>
</dbReference>
<name>A0A853FBR6_9BURK</name>
<dbReference type="Gene3D" id="3.30.360.10">
    <property type="entry name" value="Dihydrodipicolinate Reductase, domain 2"/>
    <property type="match status" value="1"/>
</dbReference>
<accession>A0A853FBR6</accession>
<evidence type="ECO:0000313" key="4">
    <source>
        <dbReference type="Proteomes" id="UP000580517"/>
    </source>
</evidence>
<organism evidence="3 4">
    <name type="scientific">Allopusillimonas soli</name>
    <dbReference type="NCBI Taxonomy" id="659016"/>
    <lineage>
        <taxon>Bacteria</taxon>
        <taxon>Pseudomonadati</taxon>
        <taxon>Pseudomonadota</taxon>
        <taxon>Betaproteobacteria</taxon>
        <taxon>Burkholderiales</taxon>
        <taxon>Alcaligenaceae</taxon>
        <taxon>Allopusillimonas</taxon>
    </lineage>
</organism>
<dbReference type="Pfam" id="PF22725">
    <property type="entry name" value="GFO_IDH_MocA_C3"/>
    <property type="match status" value="1"/>
</dbReference>
<dbReference type="OrthoDB" id="9801953at2"/>
<dbReference type="SUPFAM" id="SSF55347">
    <property type="entry name" value="Glyceraldehyde-3-phosphate dehydrogenase-like, C-terminal domain"/>
    <property type="match status" value="1"/>
</dbReference>
<dbReference type="GO" id="GO:0000166">
    <property type="term" value="F:nucleotide binding"/>
    <property type="evidence" value="ECO:0007669"/>
    <property type="project" value="InterPro"/>
</dbReference>
<proteinExistence type="predicted"/>
<dbReference type="InterPro" id="IPR036291">
    <property type="entry name" value="NAD(P)-bd_dom_sf"/>
</dbReference>
<dbReference type="AlphaFoldDB" id="A0A853FBR6"/>
<dbReference type="PANTHER" id="PTHR43708:SF3">
    <property type="entry name" value="OXIDOREDUCTASE"/>
    <property type="match status" value="1"/>
</dbReference>
<evidence type="ECO:0000313" key="3">
    <source>
        <dbReference type="EMBL" id="NYT38224.1"/>
    </source>
</evidence>
<evidence type="ECO:0000259" key="2">
    <source>
        <dbReference type="Pfam" id="PF22725"/>
    </source>
</evidence>
<keyword evidence="4" id="KW-1185">Reference proteome</keyword>
<dbReference type="InterPro" id="IPR055170">
    <property type="entry name" value="GFO_IDH_MocA-like_dom"/>
</dbReference>
<reference evidence="3 4" key="1">
    <citation type="submission" date="2020-07" db="EMBL/GenBank/DDBJ databases">
        <title>Taxonomic revisions and descriptions of new bacterial species based on genomic comparisons in the high-G+C-content subgroup of the family Alcaligenaceae.</title>
        <authorList>
            <person name="Szabo A."/>
            <person name="Felfoldi T."/>
        </authorList>
    </citation>
    <scope>NUCLEOTIDE SEQUENCE [LARGE SCALE GENOMIC DNA]</scope>
    <source>
        <strain evidence="3 4">DSM 25264</strain>
    </source>
</reference>
<dbReference type="Gene3D" id="3.40.50.720">
    <property type="entry name" value="NAD(P)-binding Rossmann-like Domain"/>
    <property type="match status" value="1"/>
</dbReference>
<dbReference type="SUPFAM" id="SSF51735">
    <property type="entry name" value="NAD(P)-binding Rossmann-fold domains"/>
    <property type="match status" value="1"/>
</dbReference>
<feature type="domain" description="Gfo/Idh/MocA-like oxidoreductase N-terminal" evidence="1">
    <location>
        <begin position="7"/>
        <end position="138"/>
    </location>
</feature>
<dbReference type="EMBL" id="JACCEW010000005">
    <property type="protein sequence ID" value="NYT38224.1"/>
    <property type="molecule type" value="Genomic_DNA"/>
</dbReference>
<sequence>MMGKKLKWGMVGGGQGAFIGAVHRMAARLDDRYELLAGALSSRPEKSAASAAEAGIASERSYLHWQEMAECEGALRRAGQGGIDVVSIVTPNHLHAPVASAFLAQGIHVICDKPLAISLAQAEMLQAQAARSGLVCVLTHTYTGYPMVRHARELVRQGAIGELRLLQVEYAQDWWAGGPAITGEGAWREDPAMAGPAGTLGDVGVHAYQLAAYVSGVEPSHLAAELSTFGHGRVLDDHVQVMLRYANGARGTLWASQVATGCENALTLRIYGTHAQLRFEQENPNELWLTPQGGAAQRLTRGRVQGQDALHATRIPAGHPEGYIEAFAQLYRDAADRIQAGGRGSTPEGLLPDFRDGVMGHRFIQAVLDSSHADSAWVSLA</sequence>
<dbReference type="Pfam" id="PF01408">
    <property type="entry name" value="GFO_IDH_MocA"/>
    <property type="match status" value="1"/>
</dbReference>
<evidence type="ECO:0000259" key="1">
    <source>
        <dbReference type="Pfam" id="PF01408"/>
    </source>
</evidence>
<protein>
    <submittedName>
        <fullName evidence="3">Gfo/Idh/MocA family oxidoreductase</fullName>
    </submittedName>
</protein>
<feature type="domain" description="GFO/IDH/MocA-like oxidoreductase" evidence="2">
    <location>
        <begin position="148"/>
        <end position="277"/>
    </location>
</feature>
<dbReference type="PANTHER" id="PTHR43708">
    <property type="entry name" value="CONSERVED EXPRESSED OXIDOREDUCTASE (EUROFUNG)"/>
    <property type="match status" value="1"/>
</dbReference>
<comment type="caution">
    <text evidence="3">The sequence shown here is derived from an EMBL/GenBank/DDBJ whole genome shotgun (WGS) entry which is preliminary data.</text>
</comment>
<dbReference type="Proteomes" id="UP000580517">
    <property type="component" value="Unassembled WGS sequence"/>
</dbReference>
<gene>
    <name evidence="3" type="ORF">H0A68_15165</name>
</gene>
<dbReference type="RefSeq" id="WP_129970465.1">
    <property type="nucleotide sequence ID" value="NZ_JACCEW010000005.1"/>
</dbReference>